<proteinExistence type="predicted"/>
<evidence type="ECO:0000313" key="2">
    <source>
        <dbReference type="Proteomes" id="UP001497680"/>
    </source>
</evidence>
<comment type="caution">
    <text evidence="1">The sequence shown here is derived from an EMBL/GenBank/DDBJ whole genome shotgun (WGS) entry which is preliminary data.</text>
</comment>
<gene>
    <name evidence="1" type="ORF">F4821DRAFT_275433</name>
</gene>
<dbReference type="Proteomes" id="UP001497680">
    <property type="component" value="Unassembled WGS sequence"/>
</dbReference>
<keyword evidence="2" id="KW-1185">Reference proteome</keyword>
<protein>
    <submittedName>
        <fullName evidence="1">Uncharacterized protein</fullName>
    </submittedName>
</protein>
<dbReference type="EMBL" id="MU394414">
    <property type="protein sequence ID" value="KAI6080951.1"/>
    <property type="molecule type" value="Genomic_DNA"/>
</dbReference>
<evidence type="ECO:0000313" key="1">
    <source>
        <dbReference type="EMBL" id="KAI6080951.1"/>
    </source>
</evidence>
<organism evidence="1 2">
    <name type="scientific">Hypoxylon rubiginosum</name>
    <dbReference type="NCBI Taxonomy" id="110542"/>
    <lineage>
        <taxon>Eukaryota</taxon>
        <taxon>Fungi</taxon>
        <taxon>Dikarya</taxon>
        <taxon>Ascomycota</taxon>
        <taxon>Pezizomycotina</taxon>
        <taxon>Sordariomycetes</taxon>
        <taxon>Xylariomycetidae</taxon>
        <taxon>Xylariales</taxon>
        <taxon>Hypoxylaceae</taxon>
        <taxon>Hypoxylon</taxon>
    </lineage>
</organism>
<accession>A0ACC0CKS3</accession>
<reference evidence="1 2" key="1">
    <citation type="journal article" date="2022" name="New Phytol.">
        <title>Ecological generalism drives hyperdiversity of secondary metabolite gene clusters in xylarialean endophytes.</title>
        <authorList>
            <person name="Franco M.E.E."/>
            <person name="Wisecaver J.H."/>
            <person name="Arnold A.E."/>
            <person name="Ju Y.M."/>
            <person name="Slot J.C."/>
            <person name="Ahrendt S."/>
            <person name="Moore L.P."/>
            <person name="Eastman K.E."/>
            <person name="Scott K."/>
            <person name="Konkel Z."/>
            <person name="Mondo S.J."/>
            <person name="Kuo A."/>
            <person name="Hayes R.D."/>
            <person name="Haridas S."/>
            <person name="Andreopoulos B."/>
            <person name="Riley R."/>
            <person name="LaButti K."/>
            <person name="Pangilinan J."/>
            <person name="Lipzen A."/>
            <person name="Amirebrahimi M."/>
            <person name="Yan J."/>
            <person name="Adam C."/>
            <person name="Keymanesh K."/>
            <person name="Ng V."/>
            <person name="Louie K."/>
            <person name="Northen T."/>
            <person name="Drula E."/>
            <person name="Henrissat B."/>
            <person name="Hsieh H.M."/>
            <person name="Youens-Clark K."/>
            <person name="Lutzoni F."/>
            <person name="Miadlikowska J."/>
            <person name="Eastwood D.C."/>
            <person name="Hamelin R.C."/>
            <person name="Grigoriev I.V."/>
            <person name="U'Ren J.M."/>
        </authorList>
    </citation>
    <scope>NUCLEOTIDE SEQUENCE [LARGE SCALE GENOMIC DNA]</scope>
    <source>
        <strain evidence="1 2">ER1909</strain>
    </source>
</reference>
<sequence length="640" mass="72554">MSQPIKPISPEITMTDADSTDWYVQHDIFPGEDEDHDPDILAKHDADYPMDEDGRDADDPMDKDDRKADDPMEGGDRDPDAMDEDDPDAHLDRKDGQMDEDYGQRIISSRTFYDEYDDYSDYEYLEEDPSAMDERADKPANPDERSDHPTLPLAEGEDPDDPPFDGTTTNRTTVGVELEFLVAAARADNTLDQHPADGRGLLPGVEGIGSENARFQTTVRNAIVDALRTYGLATAKGESPHISLGASATFGWSSRLDQDSDANNSFAFIKDNWRPNYTWNRLLTHDQNLAAGVTRLLDLFVQFHEFRKLRFRSTTQRVIESVGGLLTGFVTGAPASAWPVMRDSWIERVRTEFERRWLQEDQVDANVVDPRAILLPGADPKYRAWTCTRDSSFSAETAKPEHYNLKGFVPPLGSDFPAPPTEYKWFSGEVVSPILDFDNKYTYLSIFNACNALRSTFRIHKPMSAIGTGLHVHFGQEQGFSLLDLKKFTTLWLLLEESIEKLHRQDRSQKGHFFSQSLRENSNLAKNITAPSDGPSSRSTLNNRDPAKANYYKARAEEHVDFTLPQISDYMADLIREVWQYETVDDLNYGMIVQRGAGHIRYRLSGVSRTDPPKRNMFGPVLQTLEFRIMQGSLDAEHIW</sequence>
<name>A0ACC0CKS3_9PEZI</name>